<keyword evidence="3" id="KW-1185">Reference proteome</keyword>
<organism evidence="2 3">
    <name type="scientific">Phanerochaete sordida</name>
    <dbReference type="NCBI Taxonomy" id="48140"/>
    <lineage>
        <taxon>Eukaryota</taxon>
        <taxon>Fungi</taxon>
        <taxon>Dikarya</taxon>
        <taxon>Basidiomycota</taxon>
        <taxon>Agaricomycotina</taxon>
        <taxon>Agaricomycetes</taxon>
        <taxon>Polyporales</taxon>
        <taxon>Phanerochaetaceae</taxon>
        <taxon>Phanerochaete</taxon>
    </lineage>
</organism>
<reference evidence="2 3" key="1">
    <citation type="submission" date="2021-08" db="EMBL/GenBank/DDBJ databases">
        <title>Draft Genome Sequence of Phanerochaete sordida strain YK-624.</title>
        <authorList>
            <person name="Mori T."/>
            <person name="Dohra H."/>
            <person name="Suzuki T."/>
            <person name="Kawagishi H."/>
            <person name="Hirai H."/>
        </authorList>
    </citation>
    <scope>NUCLEOTIDE SEQUENCE [LARGE SCALE GENOMIC DNA]</scope>
    <source>
        <strain evidence="2 3">YK-624</strain>
    </source>
</reference>
<dbReference type="Pfam" id="PF00069">
    <property type="entry name" value="Pkinase"/>
    <property type="match status" value="1"/>
</dbReference>
<dbReference type="SUPFAM" id="SSF56112">
    <property type="entry name" value="Protein kinase-like (PK-like)"/>
    <property type="match status" value="1"/>
</dbReference>
<protein>
    <submittedName>
        <fullName evidence="2">Kinase-like domain-containing protein</fullName>
    </submittedName>
</protein>
<dbReference type="Gene3D" id="1.10.510.10">
    <property type="entry name" value="Transferase(Phosphotransferase) domain 1"/>
    <property type="match status" value="1"/>
</dbReference>
<evidence type="ECO:0000259" key="1">
    <source>
        <dbReference type="PROSITE" id="PS50011"/>
    </source>
</evidence>
<dbReference type="PANTHER" id="PTHR44167">
    <property type="entry name" value="OVARIAN-SPECIFIC SERINE/THREONINE-PROTEIN KINASE LOK-RELATED"/>
    <property type="match status" value="1"/>
</dbReference>
<evidence type="ECO:0000313" key="2">
    <source>
        <dbReference type="EMBL" id="GJE92558.1"/>
    </source>
</evidence>
<proteinExistence type="predicted"/>
<dbReference type="GO" id="GO:0004672">
    <property type="term" value="F:protein kinase activity"/>
    <property type="evidence" value="ECO:0007669"/>
    <property type="project" value="InterPro"/>
</dbReference>
<dbReference type="SMART" id="SM00220">
    <property type="entry name" value="S_TKc"/>
    <property type="match status" value="1"/>
</dbReference>
<accession>A0A9P3GCV7</accession>
<name>A0A9P3GCV7_9APHY</name>
<dbReference type="PROSITE" id="PS50011">
    <property type="entry name" value="PROTEIN_KINASE_DOM"/>
    <property type="match status" value="1"/>
</dbReference>
<keyword evidence="2" id="KW-0418">Kinase</keyword>
<comment type="caution">
    <text evidence="2">The sequence shown here is derived from an EMBL/GenBank/DDBJ whole genome shotgun (WGS) entry which is preliminary data.</text>
</comment>
<evidence type="ECO:0000313" key="3">
    <source>
        <dbReference type="Proteomes" id="UP000703269"/>
    </source>
</evidence>
<dbReference type="GO" id="GO:0005524">
    <property type="term" value="F:ATP binding"/>
    <property type="evidence" value="ECO:0007669"/>
    <property type="project" value="InterPro"/>
</dbReference>
<sequence length="353" mass="40831">MSDSYAQALSGGSQGLSRAEVTQLKAEIAQENTELAPFEVQWRDRQEFLERRGYVLRARYHPGWVASWKENPELDPSTCEDYHTPPLRPNHIDARRRDDNALVYIKRLYTDSEEARIARYLYRPEVHAEERNHSVPILDFFQDEESKEASYLVMPFLLPMDYPPFQLVGEVCQFVDQTLEGLVFMHEQGVAHRDCTLENIMMDANSMFPSGFHPVAHDRLPDGRTWALQKPRCKSRVKYYFIDFGISVRKPAGAPARFTTGVDGREKSVPELSPDVPYDPFKVDVYILGKLLQRVFLAKYNNVEFLRPLVEYMTTKRADERPDAAQVLGQPGTRQLQWHFFWTRAASRLLPSG</sequence>
<dbReference type="InterPro" id="IPR011009">
    <property type="entry name" value="Kinase-like_dom_sf"/>
</dbReference>
<dbReference type="Proteomes" id="UP000703269">
    <property type="component" value="Unassembled WGS sequence"/>
</dbReference>
<dbReference type="OrthoDB" id="5987198at2759"/>
<keyword evidence="2" id="KW-0808">Transferase</keyword>
<dbReference type="EMBL" id="BPQB01000027">
    <property type="protein sequence ID" value="GJE92558.1"/>
    <property type="molecule type" value="Genomic_DNA"/>
</dbReference>
<dbReference type="AlphaFoldDB" id="A0A9P3GCV7"/>
<gene>
    <name evidence="2" type="ORF">PsYK624_087130</name>
</gene>
<dbReference type="PANTHER" id="PTHR44167:SF24">
    <property type="entry name" value="SERINE_THREONINE-PROTEIN KINASE CHK2"/>
    <property type="match status" value="1"/>
</dbReference>
<feature type="domain" description="Protein kinase" evidence="1">
    <location>
        <begin position="54"/>
        <end position="353"/>
    </location>
</feature>
<dbReference type="InterPro" id="IPR000719">
    <property type="entry name" value="Prot_kinase_dom"/>
</dbReference>